<dbReference type="GO" id="GO:0016491">
    <property type="term" value="F:oxidoreductase activity"/>
    <property type="evidence" value="ECO:0007669"/>
    <property type="project" value="UniProtKB-KW"/>
</dbReference>
<sequence length="299" mass="33604">MDAQTLADRVMGDRVFANMLLMGASWQQGGIPLSLEAIHRAIELNGVAVAKNKQAFDLGRLAYADAPAARRLAGDEVAVVVKFHSEPSVDDIVAHREKELIDYQDVSLAKRYSDMVQRVRNAGLNEASVKAVARGYYKLLAVKDEWEVARLYTKPSFRKALADTFDGDMKLTFHFGAWPYGGFNKETGKFTKGEISSSRAMLFFKMMNRFRFLRGTILDPFRYSEERRLGVKLLADYEADIEIALSSNSAELAGEIAELLDLPEQIRGYGHVRERHAQAVNKRRDELRAAILTREVKAA</sequence>
<feature type="domain" description="DUF6537" evidence="2">
    <location>
        <begin position="89"/>
        <end position="286"/>
    </location>
</feature>
<evidence type="ECO:0000259" key="2">
    <source>
        <dbReference type="Pfam" id="PF20169"/>
    </source>
</evidence>
<dbReference type="eggNOG" id="COG1014">
    <property type="taxonomic scope" value="Bacteria"/>
</dbReference>
<protein>
    <submittedName>
        <fullName evidence="3">Indolepyruvate ferredoxin oxidoreductase</fullName>
    </submittedName>
</protein>
<dbReference type="STRING" id="2518989.IMCC3088_2848"/>
<dbReference type="SUPFAM" id="SSF53323">
    <property type="entry name" value="Pyruvate-ferredoxin oxidoreductase, PFOR, domain III"/>
    <property type="match status" value="1"/>
</dbReference>
<dbReference type="Pfam" id="PF20169">
    <property type="entry name" value="DUF6537"/>
    <property type="match status" value="1"/>
</dbReference>
<evidence type="ECO:0000256" key="1">
    <source>
        <dbReference type="ARBA" id="ARBA00023002"/>
    </source>
</evidence>
<evidence type="ECO:0000313" key="4">
    <source>
        <dbReference type="Proteomes" id="UP000005615"/>
    </source>
</evidence>
<dbReference type="EMBL" id="AEIG01000097">
    <property type="protein sequence ID" value="EGG28528.1"/>
    <property type="molecule type" value="Genomic_DNA"/>
</dbReference>
<dbReference type="InterPro" id="IPR002869">
    <property type="entry name" value="Pyrv_flavodox_OxRed_cen"/>
</dbReference>
<keyword evidence="1" id="KW-0560">Oxidoreductase</keyword>
<dbReference type="InterPro" id="IPR046667">
    <property type="entry name" value="DUF6537"/>
</dbReference>
<proteinExistence type="predicted"/>
<comment type="caution">
    <text evidence="3">The sequence shown here is derived from an EMBL/GenBank/DDBJ whole genome shotgun (WGS) entry which is preliminary data.</text>
</comment>
<reference evidence="3 4" key="1">
    <citation type="journal article" date="2011" name="J. Bacteriol.">
        <title>Genome sequence of strain IMCC3088, a proteorhodopsin-containing marine bacterium belonging to the OM60/NOR5 clade.</title>
        <authorList>
            <person name="Jang Y."/>
            <person name="Oh H.M."/>
            <person name="Kang I."/>
            <person name="Lee K."/>
            <person name="Yang S.J."/>
            <person name="Cho J.C."/>
        </authorList>
    </citation>
    <scope>NUCLEOTIDE SEQUENCE [LARGE SCALE GENOMIC DNA]</scope>
    <source>
        <strain evidence="3 4">IMCC3088</strain>
    </source>
</reference>
<name>F3L569_9GAMM</name>
<keyword evidence="4" id="KW-1185">Reference proteome</keyword>
<dbReference type="AlphaFoldDB" id="F3L569"/>
<organism evidence="3 4">
    <name type="scientific">Aequoribacter fuscus</name>
    <dbReference type="NCBI Taxonomy" id="2518989"/>
    <lineage>
        <taxon>Bacteria</taxon>
        <taxon>Pseudomonadati</taxon>
        <taxon>Pseudomonadota</taxon>
        <taxon>Gammaproteobacteria</taxon>
        <taxon>Cellvibrionales</taxon>
        <taxon>Halieaceae</taxon>
        <taxon>Aequoribacter</taxon>
    </lineage>
</organism>
<keyword evidence="3" id="KW-0670">Pyruvate</keyword>
<evidence type="ECO:0000313" key="3">
    <source>
        <dbReference type="EMBL" id="EGG28528.1"/>
    </source>
</evidence>
<gene>
    <name evidence="3" type="ORF">IMCC3088_2848</name>
</gene>
<dbReference type="Gene3D" id="3.40.920.10">
    <property type="entry name" value="Pyruvate-ferredoxin oxidoreductase, PFOR, domain III"/>
    <property type="match status" value="1"/>
</dbReference>
<dbReference type="Proteomes" id="UP000005615">
    <property type="component" value="Unassembled WGS sequence"/>
</dbReference>
<accession>F3L569</accession>